<organism evidence="1 2">
    <name type="scientific">Oedothorax gibbosus</name>
    <dbReference type="NCBI Taxonomy" id="931172"/>
    <lineage>
        <taxon>Eukaryota</taxon>
        <taxon>Metazoa</taxon>
        <taxon>Ecdysozoa</taxon>
        <taxon>Arthropoda</taxon>
        <taxon>Chelicerata</taxon>
        <taxon>Arachnida</taxon>
        <taxon>Araneae</taxon>
        <taxon>Araneomorphae</taxon>
        <taxon>Entelegynae</taxon>
        <taxon>Araneoidea</taxon>
        <taxon>Linyphiidae</taxon>
        <taxon>Erigoninae</taxon>
        <taxon>Oedothorax</taxon>
    </lineage>
</organism>
<accession>A0AAV6TWY3</accession>
<dbReference type="InterPro" id="IPR053134">
    <property type="entry name" value="RNA-dir_DNA_polymerase"/>
</dbReference>
<protein>
    <submittedName>
        <fullName evidence="1">Uncharacterized protein</fullName>
    </submittedName>
</protein>
<dbReference type="GO" id="GO:0071897">
    <property type="term" value="P:DNA biosynthetic process"/>
    <property type="evidence" value="ECO:0007669"/>
    <property type="project" value="UniProtKB-ARBA"/>
</dbReference>
<comment type="caution">
    <text evidence="1">The sequence shown here is derived from an EMBL/GenBank/DDBJ whole genome shotgun (WGS) entry which is preliminary data.</text>
</comment>
<name>A0AAV6TWY3_9ARAC</name>
<dbReference type="Proteomes" id="UP000827092">
    <property type="component" value="Unassembled WGS sequence"/>
</dbReference>
<proteinExistence type="predicted"/>
<dbReference type="EMBL" id="JAFNEN010000895">
    <property type="protein sequence ID" value="KAG8176318.1"/>
    <property type="molecule type" value="Genomic_DNA"/>
</dbReference>
<evidence type="ECO:0000313" key="1">
    <source>
        <dbReference type="EMBL" id="KAG8176318.1"/>
    </source>
</evidence>
<evidence type="ECO:0000313" key="2">
    <source>
        <dbReference type="Proteomes" id="UP000827092"/>
    </source>
</evidence>
<keyword evidence="2" id="KW-1185">Reference proteome</keyword>
<reference evidence="1 2" key="1">
    <citation type="journal article" date="2022" name="Nat. Ecol. Evol.">
        <title>A masculinizing supergene underlies an exaggerated male reproductive morph in a spider.</title>
        <authorList>
            <person name="Hendrickx F."/>
            <person name="De Corte Z."/>
            <person name="Sonet G."/>
            <person name="Van Belleghem S.M."/>
            <person name="Kostlbacher S."/>
            <person name="Vangestel C."/>
        </authorList>
    </citation>
    <scope>NUCLEOTIDE SEQUENCE [LARGE SCALE GENOMIC DNA]</scope>
    <source>
        <strain evidence="1">W744_W776</strain>
    </source>
</reference>
<sequence>MDDLNAKNNNVIDAETQLACQGKTALSHPKHSSIGVLFGHSKFYKILAAFPELTNDSRIPNGPPNNKVLHYVQTKGPQVFSKARRLSPELFEVARQEFEFLMAQGIIHPSKSAWTSPLHMVKKPNGGWRPCGDYRRLNAITIPDRYLLPHIYDCT</sequence>
<dbReference type="InterPro" id="IPR043502">
    <property type="entry name" value="DNA/RNA_pol_sf"/>
</dbReference>
<dbReference type="SUPFAM" id="SSF56672">
    <property type="entry name" value="DNA/RNA polymerases"/>
    <property type="match status" value="1"/>
</dbReference>
<dbReference type="PANTHER" id="PTHR24559:SF444">
    <property type="entry name" value="REVERSE TRANSCRIPTASE DOMAIN-CONTAINING PROTEIN"/>
    <property type="match status" value="1"/>
</dbReference>
<dbReference type="Gene3D" id="3.10.10.10">
    <property type="entry name" value="HIV Type 1 Reverse Transcriptase, subunit A, domain 1"/>
    <property type="match status" value="1"/>
</dbReference>
<dbReference type="PANTHER" id="PTHR24559">
    <property type="entry name" value="TRANSPOSON TY3-I GAG-POL POLYPROTEIN"/>
    <property type="match status" value="1"/>
</dbReference>
<gene>
    <name evidence="1" type="ORF">JTE90_016646</name>
</gene>
<dbReference type="AlphaFoldDB" id="A0AAV6TWY3"/>